<feature type="region of interest" description="Disordered" evidence="2">
    <location>
        <begin position="180"/>
        <end position="227"/>
    </location>
</feature>
<dbReference type="Proteomes" id="UP001274830">
    <property type="component" value="Unassembled WGS sequence"/>
</dbReference>
<dbReference type="AlphaFoldDB" id="A0AAE0WFQ8"/>
<reference evidence="3" key="1">
    <citation type="submission" date="2023-07" db="EMBL/GenBank/DDBJ databases">
        <title>Black Yeasts Isolated from many extreme environments.</title>
        <authorList>
            <person name="Coleine C."/>
            <person name="Stajich J.E."/>
            <person name="Selbmann L."/>
        </authorList>
    </citation>
    <scope>NUCLEOTIDE SEQUENCE</scope>
    <source>
        <strain evidence="3">CCFEE 5485</strain>
    </source>
</reference>
<evidence type="ECO:0000313" key="3">
    <source>
        <dbReference type="EMBL" id="KAK3671698.1"/>
    </source>
</evidence>
<protein>
    <submittedName>
        <fullName evidence="3">Uncharacterized protein</fullName>
    </submittedName>
</protein>
<evidence type="ECO:0000256" key="1">
    <source>
        <dbReference type="SAM" id="Coils"/>
    </source>
</evidence>
<organism evidence="3 4">
    <name type="scientific">Recurvomyces mirabilis</name>
    <dbReference type="NCBI Taxonomy" id="574656"/>
    <lineage>
        <taxon>Eukaryota</taxon>
        <taxon>Fungi</taxon>
        <taxon>Dikarya</taxon>
        <taxon>Ascomycota</taxon>
        <taxon>Pezizomycotina</taxon>
        <taxon>Dothideomycetes</taxon>
        <taxon>Dothideomycetidae</taxon>
        <taxon>Mycosphaerellales</taxon>
        <taxon>Teratosphaeriaceae</taxon>
        <taxon>Recurvomyces</taxon>
    </lineage>
</organism>
<sequence>MPSGNDNLFSIFRVTNKLTSLGHEVPRSLKNVMNDTLVELNKEINQYTQVNGHVRGQHKGLSEQIKELQTEITTMRAQVQEANNLKAATQATAFQTMADLRRQAEQVEGEYLALQRQLERCQAELDSAHDAADNAQTARAVAEAQLEALKMGMTETAVAANSVIGERTVTSLTAATAGLGQDGSHSASGPGVSTPPSTGFPAAGEATDQGPANAKKRKLTHDEDGLSTETRKFGAAETFFQQTLNAVMHSSPPPAEVKQNETLPGEPSILTVSDTEMEEFRLFDEEDEL</sequence>
<accession>A0AAE0WFQ8</accession>
<evidence type="ECO:0000313" key="4">
    <source>
        <dbReference type="Proteomes" id="UP001274830"/>
    </source>
</evidence>
<evidence type="ECO:0000256" key="2">
    <source>
        <dbReference type="SAM" id="MobiDB-lite"/>
    </source>
</evidence>
<gene>
    <name evidence="3" type="ORF">LTR78_008431</name>
</gene>
<feature type="coiled-coil region" evidence="1">
    <location>
        <begin position="30"/>
        <end position="138"/>
    </location>
</feature>
<comment type="caution">
    <text evidence="3">The sequence shown here is derived from an EMBL/GenBank/DDBJ whole genome shotgun (WGS) entry which is preliminary data.</text>
</comment>
<dbReference type="Gene3D" id="1.10.287.1490">
    <property type="match status" value="1"/>
</dbReference>
<name>A0AAE0WFQ8_9PEZI</name>
<keyword evidence="4" id="KW-1185">Reference proteome</keyword>
<keyword evidence="1" id="KW-0175">Coiled coil</keyword>
<feature type="region of interest" description="Disordered" evidence="2">
    <location>
        <begin position="244"/>
        <end position="275"/>
    </location>
</feature>
<dbReference type="EMBL" id="JAUTXT010000040">
    <property type="protein sequence ID" value="KAK3671698.1"/>
    <property type="molecule type" value="Genomic_DNA"/>
</dbReference>
<proteinExistence type="predicted"/>